<gene>
    <name evidence="1" type="ORF">GCM10020367_05460</name>
</gene>
<evidence type="ECO:0000313" key="1">
    <source>
        <dbReference type="EMBL" id="GAA3368175.1"/>
    </source>
</evidence>
<dbReference type="EMBL" id="BAAAYL010000001">
    <property type="protein sequence ID" value="GAA3368175.1"/>
    <property type="molecule type" value="Genomic_DNA"/>
</dbReference>
<proteinExistence type="predicted"/>
<name>A0ABP6S4Y9_9ACTN</name>
<protein>
    <submittedName>
        <fullName evidence="1">Uncharacterized protein</fullName>
    </submittedName>
</protein>
<evidence type="ECO:0000313" key="2">
    <source>
        <dbReference type="Proteomes" id="UP001499990"/>
    </source>
</evidence>
<reference evidence="2" key="1">
    <citation type="journal article" date="2019" name="Int. J. Syst. Evol. Microbiol.">
        <title>The Global Catalogue of Microorganisms (GCM) 10K type strain sequencing project: providing services to taxonomists for standard genome sequencing and annotation.</title>
        <authorList>
            <consortium name="The Broad Institute Genomics Platform"/>
            <consortium name="The Broad Institute Genome Sequencing Center for Infectious Disease"/>
            <person name="Wu L."/>
            <person name="Ma J."/>
        </authorList>
    </citation>
    <scope>NUCLEOTIDE SEQUENCE [LARGE SCALE GENOMIC DNA]</scope>
    <source>
        <strain evidence="2">JCM 9651</strain>
    </source>
</reference>
<dbReference type="Proteomes" id="UP001499990">
    <property type="component" value="Unassembled WGS sequence"/>
</dbReference>
<organism evidence="1 2">
    <name type="scientific">Streptomyces sannanensis</name>
    <dbReference type="NCBI Taxonomy" id="285536"/>
    <lineage>
        <taxon>Bacteria</taxon>
        <taxon>Bacillati</taxon>
        <taxon>Actinomycetota</taxon>
        <taxon>Actinomycetes</taxon>
        <taxon>Kitasatosporales</taxon>
        <taxon>Streptomycetaceae</taxon>
        <taxon>Streptomyces</taxon>
    </lineage>
</organism>
<keyword evidence="2" id="KW-1185">Reference proteome</keyword>
<sequence>MLLPAAAPRPSAGSGIETVAREEIAEDFWFMTPVCALADGARVHETIGDHRAAAEHCTLAATVPYCFKTCAVRKLIVAARRGSGAASRSAGTLSG</sequence>
<accession>A0ABP6S4Y9</accession>
<comment type="caution">
    <text evidence="1">The sequence shown here is derived from an EMBL/GenBank/DDBJ whole genome shotgun (WGS) entry which is preliminary data.</text>
</comment>